<protein>
    <submittedName>
        <fullName evidence="1">Uncharacterized protein</fullName>
    </submittedName>
</protein>
<name>U5DKX0_9CHRO</name>
<comment type="caution">
    <text evidence="1">The sequence shown here is derived from an EMBL/GenBank/DDBJ whole genome shotgun (WGS) entry which is preliminary data.</text>
</comment>
<dbReference type="STRING" id="582515.KR51_00031250"/>
<gene>
    <name evidence="1" type="ORF">KR51_00031250</name>
</gene>
<keyword evidence="2" id="KW-1185">Reference proteome</keyword>
<dbReference type="InParanoid" id="U5DKX0"/>
<accession>U5DKX0</accession>
<dbReference type="EMBL" id="ASSJ01000077">
    <property type="protein sequence ID" value="ERN40370.1"/>
    <property type="molecule type" value="Genomic_DNA"/>
</dbReference>
<dbReference type="AlphaFoldDB" id="U5DKX0"/>
<sequence>MPGELHIDIAESDEELRSLLLSTSNARVKEKLQALYWLK</sequence>
<dbReference type="Proteomes" id="UP000016960">
    <property type="component" value="Unassembled WGS sequence"/>
</dbReference>
<proteinExistence type="predicted"/>
<evidence type="ECO:0000313" key="1">
    <source>
        <dbReference type="EMBL" id="ERN40370.1"/>
    </source>
</evidence>
<reference evidence="1 2" key="1">
    <citation type="submission" date="2013-05" db="EMBL/GenBank/DDBJ databases">
        <title>Draft genome sequence of Rubidibacter lacunae KORDI 51-2.</title>
        <authorList>
            <person name="Choi D.H."/>
            <person name="Noh J.H."/>
            <person name="Kwon K.-K."/>
            <person name="Lee J.-H."/>
            <person name="Ryu J.-Y."/>
        </authorList>
    </citation>
    <scope>NUCLEOTIDE SEQUENCE [LARGE SCALE GENOMIC DNA]</scope>
    <source>
        <strain evidence="1 2">KORDI 51-2</strain>
    </source>
</reference>
<organism evidence="1 2">
    <name type="scientific">Rubidibacter lacunae KORDI 51-2</name>
    <dbReference type="NCBI Taxonomy" id="582515"/>
    <lineage>
        <taxon>Bacteria</taxon>
        <taxon>Bacillati</taxon>
        <taxon>Cyanobacteriota</taxon>
        <taxon>Cyanophyceae</taxon>
        <taxon>Oscillatoriophycideae</taxon>
        <taxon>Chroococcales</taxon>
        <taxon>Aphanothecaceae</taxon>
        <taxon>Rubidibacter</taxon>
    </lineage>
</organism>
<evidence type="ECO:0000313" key="2">
    <source>
        <dbReference type="Proteomes" id="UP000016960"/>
    </source>
</evidence>